<dbReference type="InterPro" id="IPR000152">
    <property type="entry name" value="EGF-type_Asp/Asn_hydroxyl_site"/>
</dbReference>
<dbReference type="SUPFAM" id="SSF49854">
    <property type="entry name" value="Spermadhesin, CUB domain"/>
    <property type="match status" value="2"/>
</dbReference>
<evidence type="ECO:0000259" key="23">
    <source>
        <dbReference type="PROSITE" id="PS50923"/>
    </source>
</evidence>
<evidence type="ECO:0000256" key="2">
    <source>
        <dbReference type="ARBA" id="ARBA00022588"/>
    </source>
</evidence>
<evidence type="ECO:0000256" key="10">
    <source>
        <dbReference type="ARBA" id="ARBA00022859"/>
    </source>
</evidence>
<dbReference type="PROSITE" id="PS50026">
    <property type="entry name" value="EGF_3"/>
    <property type="match status" value="1"/>
</dbReference>
<evidence type="ECO:0000259" key="21">
    <source>
        <dbReference type="PROSITE" id="PS50026"/>
    </source>
</evidence>
<dbReference type="Pfam" id="PF14670">
    <property type="entry name" value="FXa_inhibition"/>
    <property type="match status" value="1"/>
</dbReference>
<evidence type="ECO:0000256" key="5">
    <source>
        <dbReference type="ARBA" id="ARBA00022729"/>
    </source>
</evidence>
<dbReference type="PROSITE" id="PS01180">
    <property type="entry name" value="CUB"/>
    <property type="match status" value="2"/>
</dbReference>
<keyword evidence="7" id="KW-0378">Hydrolase</keyword>
<feature type="chain" id="PRO_5045901658" evidence="19">
    <location>
        <begin position="24"/>
        <end position="703"/>
    </location>
</feature>
<dbReference type="PANTHER" id="PTHR24255:SF18">
    <property type="entry name" value="COMPLEMENT C1S SUBCOMPONENT"/>
    <property type="match status" value="1"/>
</dbReference>
<keyword evidence="10" id="KW-0391">Immunity</keyword>
<keyword evidence="12 16" id="KW-1015">Disulfide bond</keyword>
<dbReference type="PROSITE" id="PS01187">
    <property type="entry name" value="EGF_CA"/>
    <property type="match status" value="1"/>
</dbReference>
<keyword evidence="11" id="KW-0180">Complement pathway</keyword>
<dbReference type="Gene3D" id="2.10.25.10">
    <property type="entry name" value="Laminin"/>
    <property type="match status" value="1"/>
</dbReference>
<dbReference type="InterPro" id="IPR009003">
    <property type="entry name" value="Peptidase_S1_PA"/>
</dbReference>
<keyword evidence="14" id="KW-0379">Hydroxylation</keyword>
<dbReference type="CDD" id="cd00041">
    <property type="entry name" value="CUB"/>
    <property type="match status" value="2"/>
</dbReference>
<organism evidence="24 25">
    <name type="scientific">Ranitomeya imitator</name>
    <name type="common">mimic poison frog</name>
    <dbReference type="NCBI Taxonomy" id="111125"/>
    <lineage>
        <taxon>Eukaryota</taxon>
        <taxon>Metazoa</taxon>
        <taxon>Chordata</taxon>
        <taxon>Craniata</taxon>
        <taxon>Vertebrata</taxon>
        <taxon>Euteleostomi</taxon>
        <taxon>Amphibia</taxon>
        <taxon>Batrachia</taxon>
        <taxon>Anura</taxon>
        <taxon>Neobatrachia</taxon>
        <taxon>Hyloidea</taxon>
        <taxon>Dendrobatidae</taxon>
        <taxon>Dendrobatinae</taxon>
        <taxon>Ranitomeya</taxon>
    </lineage>
</organism>
<keyword evidence="2" id="KW-0399">Innate immunity</keyword>
<dbReference type="InterPro" id="IPR000436">
    <property type="entry name" value="Sushi_SCR_CCP_dom"/>
</dbReference>
<evidence type="ECO:0000259" key="22">
    <source>
        <dbReference type="PROSITE" id="PS50240"/>
    </source>
</evidence>
<dbReference type="InterPro" id="IPR001881">
    <property type="entry name" value="EGF-like_Ca-bd_dom"/>
</dbReference>
<evidence type="ECO:0000256" key="7">
    <source>
        <dbReference type="ARBA" id="ARBA00022801"/>
    </source>
</evidence>
<dbReference type="PROSITE" id="PS50923">
    <property type="entry name" value="SUSHI"/>
    <property type="match status" value="2"/>
</dbReference>
<dbReference type="Gene3D" id="2.60.120.290">
    <property type="entry name" value="Spermadhesin, CUB domain"/>
    <property type="match status" value="2"/>
</dbReference>
<reference evidence="24" key="1">
    <citation type="submission" date="2023-07" db="EMBL/GenBank/DDBJ databases">
        <authorList>
            <person name="Stuckert A."/>
        </authorList>
    </citation>
    <scope>NUCLEOTIDE SEQUENCE</scope>
</reference>
<dbReference type="PROSITE" id="PS50240">
    <property type="entry name" value="TRYPSIN_DOM"/>
    <property type="match status" value="1"/>
</dbReference>
<feature type="compositionally biased region" description="Basic and acidic residues" evidence="18">
    <location>
        <begin position="693"/>
        <end position="703"/>
    </location>
</feature>
<dbReference type="InterPro" id="IPR024175">
    <property type="entry name" value="Pept_S1A_C1r/C1S/mannan-bd"/>
</dbReference>
<dbReference type="CDD" id="cd00190">
    <property type="entry name" value="Tryp_SPc"/>
    <property type="match status" value="1"/>
</dbReference>
<keyword evidence="3 17" id="KW-0768">Sushi</keyword>
<keyword evidence="8" id="KW-0720">Serine protease</keyword>
<dbReference type="SMART" id="SM00179">
    <property type="entry name" value="EGF_CA"/>
    <property type="match status" value="1"/>
</dbReference>
<feature type="signal peptide" evidence="19">
    <location>
        <begin position="1"/>
        <end position="23"/>
    </location>
</feature>
<evidence type="ECO:0000259" key="20">
    <source>
        <dbReference type="PROSITE" id="PS01180"/>
    </source>
</evidence>
<dbReference type="CDD" id="cd00033">
    <property type="entry name" value="CCP"/>
    <property type="match status" value="2"/>
</dbReference>
<evidence type="ECO:0000256" key="17">
    <source>
        <dbReference type="PROSITE-ProRule" id="PRU00302"/>
    </source>
</evidence>
<dbReference type="InterPro" id="IPR000742">
    <property type="entry name" value="EGF"/>
</dbReference>
<keyword evidence="13" id="KW-0325">Glycoprotein</keyword>
<comment type="caution">
    <text evidence="24">The sequence shown here is derived from an EMBL/GenBank/DDBJ whole genome shotgun (WGS) entry which is preliminary data.</text>
</comment>
<dbReference type="CDD" id="cd00054">
    <property type="entry name" value="EGF_CA"/>
    <property type="match status" value="1"/>
</dbReference>
<evidence type="ECO:0000313" key="24">
    <source>
        <dbReference type="EMBL" id="CAJ0932506.1"/>
    </source>
</evidence>
<dbReference type="InterPro" id="IPR018097">
    <property type="entry name" value="EGF_Ca-bd_CS"/>
</dbReference>
<evidence type="ECO:0000256" key="12">
    <source>
        <dbReference type="ARBA" id="ARBA00023157"/>
    </source>
</evidence>
<dbReference type="InterPro" id="IPR043504">
    <property type="entry name" value="Peptidase_S1_PA_chymotrypsin"/>
</dbReference>
<feature type="domain" description="Sushi" evidence="23">
    <location>
        <begin position="295"/>
        <end position="359"/>
    </location>
</feature>
<evidence type="ECO:0000256" key="4">
    <source>
        <dbReference type="ARBA" id="ARBA00022670"/>
    </source>
</evidence>
<feature type="domain" description="CUB" evidence="20">
    <location>
        <begin position="180"/>
        <end position="293"/>
    </location>
</feature>
<dbReference type="PROSITE" id="PS00135">
    <property type="entry name" value="TRYPSIN_SER"/>
    <property type="match status" value="1"/>
</dbReference>
<dbReference type="Pfam" id="PF00431">
    <property type="entry name" value="CUB"/>
    <property type="match status" value="2"/>
</dbReference>
<dbReference type="PRINTS" id="PR00722">
    <property type="entry name" value="CHYMOTRYPSIN"/>
</dbReference>
<evidence type="ECO:0000313" key="25">
    <source>
        <dbReference type="Proteomes" id="UP001176940"/>
    </source>
</evidence>
<dbReference type="Proteomes" id="UP001176940">
    <property type="component" value="Unassembled WGS sequence"/>
</dbReference>
<evidence type="ECO:0000256" key="18">
    <source>
        <dbReference type="SAM" id="MobiDB-lite"/>
    </source>
</evidence>
<evidence type="ECO:0000256" key="15">
    <source>
        <dbReference type="PROSITE-ProRule" id="PRU00059"/>
    </source>
</evidence>
<proteinExistence type="predicted"/>
<evidence type="ECO:0000256" key="3">
    <source>
        <dbReference type="ARBA" id="ARBA00022659"/>
    </source>
</evidence>
<dbReference type="SUPFAM" id="SSF57196">
    <property type="entry name" value="EGF/Laminin"/>
    <property type="match status" value="1"/>
</dbReference>
<accession>A0ABN9L3Y5</accession>
<dbReference type="EMBL" id="CAUEEQ010008585">
    <property type="protein sequence ID" value="CAJ0932506.1"/>
    <property type="molecule type" value="Genomic_DNA"/>
</dbReference>
<dbReference type="InterPro" id="IPR000859">
    <property type="entry name" value="CUB_dom"/>
</dbReference>
<feature type="disulfide bond" evidence="15">
    <location>
        <begin position="180"/>
        <end position="207"/>
    </location>
</feature>
<gene>
    <name evidence="24" type="ORF">RIMI_LOCUS5115356</name>
</gene>
<dbReference type="Pfam" id="PF00084">
    <property type="entry name" value="Sushi"/>
    <property type="match status" value="2"/>
</dbReference>
<evidence type="ECO:0000256" key="11">
    <source>
        <dbReference type="ARBA" id="ARBA00022875"/>
    </source>
</evidence>
<dbReference type="SUPFAM" id="SSF50494">
    <property type="entry name" value="Trypsin-like serine proteases"/>
    <property type="match status" value="1"/>
</dbReference>
<dbReference type="Pfam" id="PF00089">
    <property type="entry name" value="Trypsin"/>
    <property type="match status" value="1"/>
</dbReference>
<evidence type="ECO:0000256" key="13">
    <source>
        <dbReference type="ARBA" id="ARBA00023180"/>
    </source>
</evidence>
<dbReference type="Gene3D" id="2.40.10.10">
    <property type="entry name" value="Trypsin-like serine proteases"/>
    <property type="match status" value="1"/>
</dbReference>
<evidence type="ECO:0000256" key="6">
    <source>
        <dbReference type="ARBA" id="ARBA00022737"/>
    </source>
</evidence>
<feature type="domain" description="Sushi" evidence="23">
    <location>
        <begin position="360"/>
        <end position="423"/>
    </location>
</feature>
<keyword evidence="1 16" id="KW-0245">EGF-like domain</keyword>
<keyword evidence="6" id="KW-0677">Repeat</keyword>
<dbReference type="Gene3D" id="2.10.70.10">
    <property type="entry name" value="Complement Module, domain 1"/>
    <property type="match status" value="2"/>
</dbReference>
<evidence type="ECO:0000256" key="19">
    <source>
        <dbReference type="SAM" id="SignalP"/>
    </source>
</evidence>
<dbReference type="PIRSF" id="PIRSF001155">
    <property type="entry name" value="C1r_C1s_MASP"/>
    <property type="match status" value="1"/>
</dbReference>
<dbReference type="PANTHER" id="PTHR24255">
    <property type="entry name" value="COMPLEMENT COMPONENT 1, S SUBCOMPONENT-RELATED"/>
    <property type="match status" value="1"/>
</dbReference>
<sequence>MSFTGIDMKLRWLLLVLLGCASALSPSMYGEITSPNYPQIYPNNAKKTWNIQVPDGYGIRLYFIHLDIEPSDNCEYDSLQVIIGNEVQRVYCGRQSLESTGFLKEKVYPTTHMKLLFQSDFSNQERHTGFAAYYVAADVDECILSNPCSHFCNNYIGGFFCSCPPEYQLQEDHSSCGVNCSGGLYKDLRGQISSPGYPSPYPENSRCEYKVLLELGYQVVLTFKAQDFDIEAPEDGSCIYDSLIIKAKGRTFGPYCGKTPPPRIETGSNEVDIDFMTDSGGDNKGWKIYYSEDAIPCPTGVFQHAIVKPMKDKYVFKDMMTVKCEDGYETLSGQKRLPSFRAKCQADGTWSNANLQCQPVNCGDPEQIINGDVEFTLTTYRATAIYHCKTKYYTLKGEDTYHCSLDGFWRNSNKETELPKCAAVCGKSSVTGTTRIFGGEKAQEGYFPWLVRVEVTSSIGGASLISDRWVLTAAHVVEEDANPTLKVGSVDHRTATEIPVKKVIIHPDWEKLSTNDDRVNYNNDIALIQLARRIELDECVYPVCLPQKGEADHPAIREAGYVAGWGKTDRIHQKTGYAIDKPRILEFTRVPLRDLVECKKTVPEDYTVTSNMLCAGEAGHDSCGGDSGGPLMFEDLKIREYKRLYIAGVVSWGIKCGEFGMYTKVQNYLDWIETTIQRVESEENDEEPPEPLKICKEKTKAGG</sequence>
<dbReference type="InterPro" id="IPR035976">
    <property type="entry name" value="Sushi/SCR/CCP_sf"/>
</dbReference>
<evidence type="ECO:0000256" key="9">
    <source>
        <dbReference type="ARBA" id="ARBA00022837"/>
    </source>
</evidence>
<keyword evidence="9" id="KW-0106">Calcium</keyword>
<feature type="domain" description="EGF-like" evidence="21">
    <location>
        <begin position="138"/>
        <end position="173"/>
    </location>
</feature>
<dbReference type="SMART" id="SM00032">
    <property type="entry name" value="CCP"/>
    <property type="match status" value="2"/>
</dbReference>
<dbReference type="SMART" id="SM00042">
    <property type="entry name" value="CUB"/>
    <property type="match status" value="2"/>
</dbReference>
<dbReference type="PROSITE" id="PS00010">
    <property type="entry name" value="ASX_HYDROXYL"/>
    <property type="match status" value="1"/>
</dbReference>
<protein>
    <submittedName>
        <fullName evidence="24">Uncharacterized protein</fullName>
    </submittedName>
</protein>
<keyword evidence="4" id="KW-0645">Protease</keyword>
<dbReference type="InterPro" id="IPR033116">
    <property type="entry name" value="TRYPSIN_SER"/>
</dbReference>
<dbReference type="SMART" id="SM00020">
    <property type="entry name" value="Tryp_SPc"/>
    <property type="match status" value="1"/>
</dbReference>
<dbReference type="InterPro" id="IPR001254">
    <property type="entry name" value="Trypsin_dom"/>
</dbReference>
<keyword evidence="5 19" id="KW-0732">Signal</keyword>
<name>A0ABN9L3Y5_9NEOB</name>
<dbReference type="SUPFAM" id="SSF57535">
    <property type="entry name" value="Complement control module/SCR domain"/>
    <property type="match status" value="2"/>
</dbReference>
<evidence type="ECO:0000256" key="14">
    <source>
        <dbReference type="ARBA" id="ARBA00023278"/>
    </source>
</evidence>
<evidence type="ECO:0000256" key="1">
    <source>
        <dbReference type="ARBA" id="ARBA00022536"/>
    </source>
</evidence>
<feature type="region of interest" description="Disordered" evidence="18">
    <location>
        <begin position="680"/>
        <end position="703"/>
    </location>
</feature>
<keyword evidence="25" id="KW-1185">Reference proteome</keyword>
<feature type="domain" description="Peptidase S1" evidence="22">
    <location>
        <begin position="436"/>
        <end position="677"/>
    </location>
</feature>
<dbReference type="InterPro" id="IPR035914">
    <property type="entry name" value="Sperma_CUB_dom_sf"/>
</dbReference>
<feature type="domain" description="CUB" evidence="20">
    <location>
        <begin position="20"/>
        <end position="137"/>
    </location>
</feature>
<evidence type="ECO:0000256" key="8">
    <source>
        <dbReference type="ARBA" id="ARBA00022825"/>
    </source>
</evidence>
<comment type="caution">
    <text evidence="16">Lacks conserved residue(s) required for the propagation of feature annotation.</text>
</comment>
<feature type="disulfide bond" evidence="16">
    <location>
        <begin position="142"/>
        <end position="152"/>
    </location>
</feature>
<dbReference type="InterPro" id="IPR001314">
    <property type="entry name" value="Peptidase_S1A"/>
</dbReference>
<evidence type="ECO:0000256" key="16">
    <source>
        <dbReference type="PROSITE-ProRule" id="PRU00076"/>
    </source>
</evidence>